<dbReference type="EMBL" id="CP021106">
    <property type="protein sequence ID" value="ARO87189.1"/>
    <property type="molecule type" value="Genomic_DNA"/>
</dbReference>
<evidence type="ECO:0000313" key="2">
    <source>
        <dbReference type="EMBL" id="ARO87189.1"/>
    </source>
</evidence>
<dbReference type="AlphaFoldDB" id="A0A1W6SMZ0"/>
<feature type="transmembrane region" description="Helical" evidence="1">
    <location>
        <begin position="12"/>
        <end position="35"/>
    </location>
</feature>
<reference evidence="2 3" key="1">
    <citation type="journal article" date="2015" name="Int. J. Syst. Evol. Microbiol.">
        <title>Nitrosospira lacus sp. nov., a psychrotolerant, ammonia-oxidizing bacterium from sandy lake sediment.</title>
        <authorList>
            <person name="Urakawa H."/>
            <person name="Garcia J.C."/>
            <person name="Nielsen J.L."/>
            <person name="Le V.Q."/>
            <person name="Kozlowski J.A."/>
            <person name="Stein L.Y."/>
            <person name="Lim C.K."/>
            <person name="Pommerening-Roser A."/>
            <person name="Martens-Habbena W."/>
            <person name="Stahl D.A."/>
            <person name="Klotz M.G."/>
        </authorList>
    </citation>
    <scope>NUCLEOTIDE SEQUENCE [LARGE SCALE GENOMIC DNA]</scope>
    <source>
        <strain evidence="2 3">APG3</strain>
    </source>
</reference>
<feature type="transmembrane region" description="Helical" evidence="1">
    <location>
        <begin position="61"/>
        <end position="86"/>
    </location>
</feature>
<dbReference type="KEGG" id="nlc:EBAPG3_005060"/>
<protein>
    <submittedName>
        <fullName evidence="2">ABC transporter permease</fullName>
    </submittedName>
</protein>
<dbReference type="OrthoDB" id="9794512at2"/>
<keyword evidence="1" id="KW-0812">Transmembrane</keyword>
<evidence type="ECO:0000313" key="3">
    <source>
        <dbReference type="Proteomes" id="UP000012179"/>
    </source>
</evidence>
<feature type="transmembrane region" description="Helical" evidence="1">
    <location>
        <begin position="173"/>
        <end position="193"/>
    </location>
</feature>
<dbReference type="GO" id="GO:0140359">
    <property type="term" value="F:ABC-type transporter activity"/>
    <property type="evidence" value="ECO:0007669"/>
    <property type="project" value="InterPro"/>
</dbReference>
<dbReference type="Proteomes" id="UP000012179">
    <property type="component" value="Chromosome"/>
</dbReference>
<evidence type="ECO:0000256" key="1">
    <source>
        <dbReference type="SAM" id="Phobius"/>
    </source>
</evidence>
<dbReference type="GO" id="GO:0005886">
    <property type="term" value="C:plasma membrane"/>
    <property type="evidence" value="ECO:0007669"/>
    <property type="project" value="UniProtKB-SubCell"/>
</dbReference>
<proteinExistence type="predicted"/>
<gene>
    <name evidence="2" type="ORF">EBAPG3_005060</name>
</gene>
<dbReference type="Pfam" id="PF12679">
    <property type="entry name" value="ABC2_membrane_2"/>
    <property type="match status" value="1"/>
</dbReference>
<name>A0A1W6SMZ0_9PROT</name>
<dbReference type="RefSeq" id="WP_085921912.1">
    <property type="nucleotide sequence ID" value="NZ_CP021106.3"/>
</dbReference>
<feature type="transmembrane region" description="Helical" evidence="1">
    <location>
        <begin position="141"/>
        <end position="166"/>
    </location>
</feature>
<feature type="transmembrane region" description="Helical" evidence="1">
    <location>
        <begin position="223"/>
        <end position="241"/>
    </location>
</feature>
<accession>A0A1W6SMZ0</accession>
<feature type="transmembrane region" description="Helical" evidence="1">
    <location>
        <begin position="107"/>
        <end position="135"/>
    </location>
</feature>
<sequence length="248" mass="26788">MILVIARKELKILFGSPLAWILLALVQLVLTWIFLAHLDTFLQVQPQLVRIANPPGATETIIAPVFAMAAIVLLMITPLLTARLIAEERRNHTMTFLISAPVSMIDIVLGKFLSLMIFFSVVIALVVTLSMSLLAGGPLDLGLLLSNAAGLFLITACFASLGLYFSCLSAHPAIAAASALGALLILGVLDIAAGDDPNSVTCDFSLLAHYENFNRGMIDTFDLAYFSLFTLVFLVLSVRQLDSKRLRG</sequence>
<organism evidence="2 3">
    <name type="scientific">Nitrosospira lacus</name>
    <dbReference type="NCBI Taxonomy" id="1288494"/>
    <lineage>
        <taxon>Bacteria</taxon>
        <taxon>Pseudomonadati</taxon>
        <taxon>Pseudomonadota</taxon>
        <taxon>Betaproteobacteria</taxon>
        <taxon>Nitrosomonadales</taxon>
        <taxon>Nitrosomonadaceae</taxon>
        <taxon>Nitrosospira</taxon>
    </lineage>
</organism>
<keyword evidence="3" id="KW-1185">Reference proteome</keyword>
<keyword evidence="1" id="KW-0472">Membrane</keyword>
<keyword evidence="1" id="KW-1133">Transmembrane helix</keyword>